<feature type="transmembrane region" description="Helical" evidence="8">
    <location>
        <begin position="351"/>
        <end position="370"/>
    </location>
</feature>
<evidence type="ECO:0000256" key="5">
    <source>
        <dbReference type="ARBA" id="ARBA00022989"/>
    </source>
</evidence>
<proteinExistence type="inferred from homology"/>
<sequence length="432" mass="45782">MTAVPARVGRGVAICLLPVLMALDVGASTFPGGTTLPWHPVMVDLDVYRLAGRVLLDGGNFYQLPGPLQFLYPPFAALLAVPLTVLPVALVQIAWTVAGALMIVAILHRWGQTGWRLSLWSTAVVFAVLPVSQTLAFGQLGILLVALVVLDLAPGPRALPGRRRLPEGVLTGVAATLKLTPMIFVLYLLAVRRWRAALTATIAAGALTVLAAIVLPSESLDFWSRLARGDTGLGHSLIYYTNQSVYADFVRAFSLAPAGTVLGLLASAVVVALGVWAAAVWHRAGEVRFAIALCGVASLLASPVSWLHHFVWVVPLAFGLAELAPSPGPAQRTRGHHPRARVVTAREPRAPVWLLVLGWAFVGWVVVSPYRRLPNGGDLELAWTAGQHLLASVTAVLGVALLLAAALVGRRRAEGRSRQVPDTGKGAPAPPR</sequence>
<comment type="similarity">
    <text evidence="7">Belongs to the glycosyltransferase 87 family.</text>
</comment>
<dbReference type="EMBL" id="BAAAYX010000002">
    <property type="protein sequence ID" value="GAA3695273.1"/>
    <property type="molecule type" value="Genomic_DNA"/>
</dbReference>
<name>A0ABP7CX64_9ACTN</name>
<feature type="transmembrane region" description="Helical" evidence="8">
    <location>
        <begin position="169"/>
        <end position="189"/>
    </location>
</feature>
<evidence type="ECO:0000256" key="1">
    <source>
        <dbReference type="ARBA" id="ARBA00004651"/>
    </source>
</evidence>
<evidence type="ECO:0000256" key="3">
    <source>
        <dbReference type="ARBA" id="ARBA00022679"/>
    </source>
</evidence>
<evidence type="ECO:0000256" key="8">
    <source>
        <dbReference type="SAM" id="Phobius"/>
    </source>
</evidence>
<dbReference type="RefSeq" id="WP_344811055.1">
    <property type="nucleotide sequence ID" value="NZ_BAAAYX010000002.1"/>
</dbReference>
<comment type="subcellular location">
    <subcellularLocation>
        <location evidence="1">Cell membrane</location>
        <topology evidence="1">Multi-pass membrane protein</topology>
    </subcellularLocation>
</comment>
<keyword evidence="2" id="KW-1003">Cell membrane</keyword>
<reference evidence="10" key="1">
    <citation type="journal article" date="2019" name="Int. J. Syst. Evol. Microbiol.">
        <title>The Global Catalogue of Microorganisms (GCM) 10K type strain sequencing project: providing services to taxonomists for standard genome sequencing and annotation.</title>
        <authorList>
            <consortium name="The Broad Institute Genomics Platform"/>
            <consortium name="The Broad Institute Genome Sequencing Center for Infectious Disease"/>
            <person name="Wu L."/>
            <person name="Ma J."/>
        </authorList>
    </citation>
    <scope>NUCLEOTIDE SEQUENCE [LARGE SCALE GENOMIC DNA]</scope>
    <source>
        <strain evidence="10">JCM 16548</strain>
    </source>
</reference>
<feature type="transmembrane region" description="Helical" evidence="8">
    <location>
        <begin position="390"/>
        <end position="409"/>
    </location>
</feature>
<dbReference type="Proteomes" id="UP001500051">
    <property type="component" value="Unassembled WGS sequence"/>
</dbReference>
<accession>A0ABP7CX64</accession>
<feature type="transmembrane region" description="Helical" evidence="8">
    <location>
        <begin position="75"/>
        <end position="107"/>
    </location>
</feature>
<keyword evidence="4 8" id="KW-0812">Transmembrane</keyword>
<feature type="transmembrane region" description="Helical" evidence="8">
    <location>
        <begin position="119"/>
        <end position="149"/>
    </location>
</feature>
<feature type="transmembrane region" description="Helical" evidence="8">
    <location>
        <begin position="310"/>
        <end position="330"/>
    </location>
</feature>
<keyword evidence="10" id="KW-1185">Reference proteome</keyword>
<evidence type="ECO:0000256" key="7">
    <source>
        <dbReference type="ARBA" id="ARBA00024033"/>
    </source>
</evidence>
<keyword evidence="6 8" id="KW-0472">Membrane</keyword>
<dbReference type="InterPro" id="IPR018584">
    <property type="entry name" value="GT87"/>
</dbReference>
<feature type="transmembrane region" description="Helical" evidence="8">
    <location>
        <begin position="196"/>
        <end position="215"/>
    </location>
</feature>
<keyword evidence="3" id="KW-0808">Transferase</keyword>
<feature type="transmembrane region" description="Helical" evidence="8">
    <location>
        <begin position="287"/>
        <end position="304"/>
    </location>
</feature>
<evidence type="ECO:0000313" key="10">
    <source>
        <dbReference type="Proteomes" id="UP001500051"/>
    </source>
</evidence>
<dbReference type="Pfam" id="PF09594">
    <property type="entry name" value="GT87"/>
    <property type="match status" value="1"/>
</dbReference>
<comment type="caution">
    <text evidence="9">The sequence shown here is derived from an EMBL/GenBank/DDBJ whole genome shotgun (WGS) entry which is preliminary data.</text>
</comment>
<evidence type="ECO:0000256" key="6">
    <source>
        <dbReference type="ARBA" id="ARBA00023136"/>
    </source>
</evidence>
<organism evidence="9 10">
    <name type="scientific">Microlunatus aurantiacus</name>
    <dbReference type="NCBI Taxonomy" id="446786"/>
    <lineage>
        <taxon>Bacteria</taxon>
        <taxon>Bacillati</taxon>
        <taxon>Actinomycetota</taxon>
        <taxon>Actinomycetes</taxon>
        <taxon>Propionibacteriales</taxon>
        <taxon>Propionibacteriaceae</taxon>
        <taxon>Microlunatus</taxon>
    </lineage>
</organism>
<protein>
    <submittedName>
        <fullName evidence="9">Glycosyltransferase 87 family protein</fullName>
    </submittedName>
</protein>
<feature type="transmembrane region" description="Helical" evidence="8">
    <location>
        <begin position="258"/>
        <end position="280"/>
    </location>
</feature>
<evidence type="ECO:0000313" key="9">
    <source>
        <dbReference type="EMBL" id="GAA3695273.1"/>
    </source>
</evidence>
<keyword evidence="5 8" id="KW-1133">Transmembrane helix</keyword>
<evidence type="ECO:0000256" key="2">
    <source>
        <dbReference type="ARBA" id="ARBA00022475"/>
    </source>
</evidence>
<evidence type="ECO:0000256" key="4">
    <source>
        <dbReference type="ARBA" id="ARBA00022692"/>
    </source>
</evidence>
<gene>
    <name evidence="9" type="ORF">GCM10022204_08820</name>
</gene>